<dbReference type="AlphaFoldDB" id="A0A4S4F2I3"/>
<evidence type="ECO:0000256" key="5">
    <source>
        <dbReference type="ARBA" id="ARBA00023242"/>
    </source>
</evidence>
<evidence type="ECO:0000313" key="7">
    <source>
        <dbReference type="EMBL" id="THG23115.1"/>
    </source>
</evidence>
<evidence type="ECO:0000259" key="6">
    <source>
        <dbReference type="PROSITE" id="PS51005"/>
    </source>
</evidence>
<dbReference type="GO" id="GO:0006355">
    <property type="term" value="P:regulation of DNA-templated transcription"/>
    <property type="evidence" value="ECO:0007669"/>
    <property type="project" value="InterPro"/>
</dbReference>
<keyword evidence="8" id="KW-1185">Reference proteome</keyword>
<keyword evidence="5" id="KW-0539">Nucleus</keyword>
<dbReference type="SUPFAM" id="SSF101941">
    <property type="entry name" value="NAC domain"/>
    <property type="match status" value="1"/>
</dbReference>
<dbReference type="InterPro" id="IPR036093">
    <property type="entry name" value="NAC_dom_sf"/>
</dbReference>
<sequence length="335" mass="38782">MAIAFGVGRKFVPTNEELVSHYLFKKAIEQPLSYEGFILERDLYGDEEPWDIFWRSNWNKNVSNYYYYTTLKKKNKCKNQKFGKRFARTVGKGGTWSGVNSQPIHNKKGVLIGCMKNFVYEKKGSAQHGRWLMKEFSLDGALLDHVKRLKQENYKDLVICQIKWKDQGRNRARSSDVEVLQAKPVLNDQLGEFRYLNSEQTMQQATTSTIAVEQEVQSDEFDTLNKDTAVAQAAFIVGQNQIQMQEHSIRPLERSTLMTSSFDVESLLPTDPVIECMDLSKRMDKYSAEENGLCDERFGIGSKEFMEQLMKDQEEDPFLLDTSWEKDLDLELRIG</sequence>
<dbReference type="PROSITE" id="PS51005">
    <property type="entry name" value="NAC"/>
    <property type="match status" value="1"/>
</dbReference>
<protein>
    <recommendedName>
        <fullName evidence="6">NAC domain-containing protein</fullName>
    </recommendedName>
</protein>
<comment type="subcellular location">
    <subcellularLocation>
        <location evidence="1">Nucleus</location>
    </subcellularLocation>
</comment>
<name>A0A4S4F2I3_CAMSN</name>
<dbReference type="GO" id="GO:0005634">
    <property type="term" value="C:nucleus"/>
    <property type="evidence" value="ECO:0007669"/>
    <property type="project" value="UniProtKB-SubCell"/>
</dbReference>
<evidence type="ECO:0000313" key="8">
    <source>
        <dbReference type="Proteomes" id="UP000306102"/>
    </source>
</evidence>
<dbReference type="Proteomes" id="UP000306102">
    <property type="component" value="Unassembled WGS sequence"/>
</dbReference>
<organism evidence="7 8">
    <name type="scientific">Camellia sinensis var. sinensis</name>
    <name type="common">China tea</name>
    <dbReference type="NCBI Taxonomy" id="542762"/>
    <lineage>
        <taxon>Eukaryota</taxon>
        <taxon>Viridiplantae</taxon>
        <taxon>Streptophyta</taxon>
        <taxon>Embryophyta</taxon>
        <taxon>Tracheophyta</taxon>
        <taxon>Spermatophyta</taxon>
        <taxon>Magnoliopsida</taxon>
        <taxon>eudicotyledons</taxon>
        <taxon>Gunneridae</taxon>
        <taxon>Pentapetalae</taxon>
        <taxon>asterids</taxon>
        <taxon>Ericales</taxon>
        <taxon>Theaceae</taxon>
        <taxon>Camellia</taxon>
    </lineage>
</organism>
<gene>
    <name evidence="7" type="ORF">TEA_028708</name>
</gene>
<accession>A0A4S4F2I3</accession>
<keyword evidence="3" id="KW-0238">DNA-binding</keyword>
<feature type="domain" description="NAC" evidence="6">
    <location>
        <begin position="5"/>
        <end position="165"/>
    </location>
</feature>
<reference evidence="7 8" key="1">
    <citation type="journal article" date="2018" name="Proc. Natl. Acad. Sci. U.S.A.">
        <title>Draft genome sequence of Camellia sinensis var. sinensis provides insights into the evolution of the tea genome and tea quality.</title>
        <authorList>
            <person name="Wei C."/>
            <person name="Yang H."/>
            <person name="Wang S."/>
            <person name="Zhao J."/>
            <person name="Liu C."/>
            <person name="Gao L."/>
            <person name="Xia E."/>
            <person name="Lu Y."/>
            <person name="Tai Y."/>
            <person name="She G."/>
            <person name="Sun J."/>
            <person name="Cao H."/>
            <person name="Tong W."/>
            <person name="Gao Q."/>
            <person name="Li Y."/>
            <person name="Deng W."/>
            <person name="Jiang X."/>
            <person name="Wang W."/>
            <person name="Chen Q."/>
            <person name="Zhang S."/>
            <person name="Li H."/>
            <person name="Wu J."/>
            <person name="Wang P."/>
            <person name="Li P."/>
            <person name="Shi C."/>
            <person name="Zheng F."/>
            <person name="Jian J."/>
            <person name="Huang B."/>
            <person name="Shan D."/>
            <person name="Shi M."/>
            <person name="Fang C."/>
            <person name="Yue Y."/>
            <person name="Li F."/>
            <person name="Li D."/>
            <person name="Wei S."/>
            <person name="Han B."/>
            <person name="Jiang C."/>
            <person name="Yin Y."/>
            <person name="Xia T."/>
            <person name="Zhang Z."/>
            <person name="Bennetzen J.L."/>
            <person name="Zhao S."/>
            <person name="Wan X."/>
        </authorList>
    </citation>
    <scope>NUCLEOTIDE SEQUENCE [LARGE SCALE GENOMIC DNA]</scope>
    <source>
        <strain evidence="8">cv. Shuchazao</strain>
        <tissue evidence="7">Leaf</tissue>
    </source>
</reference>
<comment type="caution">
    <text evidence="7">The sequence shown here is derived from an EMBL/GenBank/DDBJ whole genome shotgun (WGS) entry which is preliminary data.</text>
</comment>
<dbReference type="EMBL" id="SDRB02000500">
    <property type="protein sequence ID" value="THG23115.1"/>
    <property type="molecule type" value="Genomic_DNA"/>
</dbReference>
<evidence type="ECO:0000256" key="3">
    <source>
        <dbReference type="ARBA" id="ARBA00023125"/>
    </source>
</evidence>
<evidence type="ECO:0000256" key="4">
    <source>
        <dbReference type="ARBA" id="ARBA00023163"/>
    </source>
</evidence>
<evidence type="ECO:0000256" key="2">
    <source>
        <dbReference type="ARBA" id="ARBA00023015"/>
    </source>
</evidence>
<proteinExistence type="predicted"/>
<keyword evidence="4" id="KW-0804">Transcription</keyword>
<dbReference type="PANTHER" id="PTHR31989">
    <property type="entry name" value="NAC DOMAIN-CONTAINING PROTEIN 82-RELATED"/>
    <property type="match status" value="1"/>
</dbReference>
<evidence type="ECO:0000256" key="1">
    <source>
        <dbReference type="ARBA" id="ARBA00004123"/>
    </source>
</evidence>
<dbReference type="Gene3D" id="2.170.150.80">
    <property type="entry name" value="NAC domain"/>
    <property type="match status" value="1"/>
</dbReference>
<keyword evidence="2" id="KW-0805">Transcription regulation</keyword>
<dbReference type="Pfam" id="PF02365">
    <property type="entry name" value="NAM"/>
    <property type="match status" value="1"/>
</dbReference>
<dbReference type="GO" id="GO:0003677">
    <property type="term" value="F:DNA binding"/>
    <property type="evidence" value="ECO:0007669"/>
    <property type="project" value="UniProtKB-KW"/>
</dbReference>
<dbReference type="InterPro" id="IPR003441">
    <property type="entry name" value="NAC-dom"/>
</dbReference>